<name>A0A180GWQ6_PUCT1</name>
<protein>
    <submittedName>
        <fullName evidence="1 2">Uncharacterized protein</fullName>
    </submittedName>
</protein>
<dbReference type="AlphaFoldDB" id="A0A180GWQ6"/>
<sequence length="278" mass="27885">MRVSYSFVSTVILLAGRSQSAPILGLDGGLLNTNDLLIGGLTHTLNALPATGELTNGLLAVSKEGSTEALSTNGLLGQPEVTDVLAVSKSNSLLGGSKSGGLLNLSGYNGGDSILKTHGLLGNSSLKKRLSLPLIGELGSLDGFEAKAKSMASAVGSKLGGLFRRNSNIQSTLPAVTPAVSSALSKVPLVGYMPGIPKLPAASTLPGINVIPGLNLIPGLGSTTAASGLGATVNQIAGTHERATIATLTDGPAEGLNTAFTGFFGGMSQAPVVFDHIF</sequence>
<dbReference type="VEuPathDB" id="FungiDB:PTTG_07626"/>
<reference evidence="2 3" key="3">
    <citation type="journal article" date="2017" name="G3 (Bethesda)">
        <title>Comparative analysis highlights variable genome content of wheat rusts and divergence of the mating loci.</title>
        <authorList>
            <person name="Cuomo C.A."/>
            <person name="Bakkeren G."/>
            <person name="Khalil H.B."/>
            <person name="Panwar V."/>
            <person name="Joly D."/>
            <person name="Linning R."/>
            <person name="Sakthikumar S."/>
            <person name="Song X."/>
            <person name="Adiconis X."/>
            <person name="Fan L."/>
            <person name="Goldberg J.M."/>
            <person name="Levin J.Z."/>
            <person name="Young S."/>
            <person name="Zeng Q."/>
            <person name="Anikster Y."/>
            <person name="Bruce M."/>
            <person name="Wang M."/>
            <person name="Yin C."/>
            <person name="McCallum B."/>
            <person name="Szabo L.J."/>
            <person name="Hulbert S."/>
            <person name="Chen X."/>
            <person name="Fellers J.P."/>
        </authorList>
    </citation>
    <scope>NUCLEOTIDE SEQUENCE</scope>
    <source>
        <strain evidence="3">Isolate 1-1 / race 1 (BBBD)</strain>
        <strain evidence="2">isolate 1-1 / race 1 (BBBD)</strain>
    </source>
</reference>
<evidence type="ECO:0000313" key="3">
    <source>
        <dbReference type="Proteomes" id="UP000005240"/>
    </source>
</evidence>
<evidence type="ECO:0000313" key="2">
    <source>
        <dbReference type="EnsemblFungi" id="PTTG_07626-t43_1-p1"/>
    </source>
</evidence>
<reference evidence="1" key="1">
    <citation type="submission" date="2009-11" db="EMBL/GenBank/DDBJ databases">
        <authorList>
            <consortium name="The Broad Institute Genome Sequencing Platform"/>
            <person name="Ward D."/>
            <person name="Feldgarden M."/>
            <person name="Earl A."/>
            <person name="Young S.K."/>
            <person name="Zeng Q."/>
            <person name="Koehrsen M."/>
            <person name="Alvarado L."/>
            <person name="Berlin A."/>
            <person name="Bochicchio J."/>
            <person name="Borenstein D."/>
            <person name="Chapman S.B."/>
            <person name="Chen Z."/>
            <person name="Engels R."/>
            <person name="Freedman E."/>
            <person name="Gellesch M."/>
            <person name="Goldberg J."/>
            <person name="Griggs A."/>
            <person name="Gujja S."/>
            <person name="Heilman E."/>
            <person name="Heiman D."/>
            <person name="Hepburn T."/>
            <person name="Howarth C."/>
            <person name="Jen D."/>
            <person name="Larson L."/>
            <person name="Lewis B."/>
            <person name="Mehta T."/>
            <person name="Park D."/>
            <person name="Pearson M."/>
            <person name="Roberts A."/>
            <person name="Saif S."/>
            <person name="Shea T."/>
            <person name="Shenoy N."/>
            <person name="Sisk P."/>
            <person name="Stolte C."/>
            <person name="Sykes S."/>
            <person name="Thomson T."/>
            <person name="Walk T."/>
            <person name="White J."/>
            <person name="Yandava C."/>
            <person name="Izard J."/>
            <person name="Baranova O.V."/>
            <person name="Blanton J.M."/>
            <person name="Tanner A.C."/>
            <person name="Dewhirst F.E."/>
            <person name="Haas B."/>
            <person name="Nusbaum C."/>
            <person name="Birren B."/>
        </authorList>
    </citation>
    <scope>NUCLEOTIDE SEQUENCE [LARGE SCALE GENOMIC DNA]</scope>
    <source>
        <strain evidence="1">1-1 BBBD Race 1</strain>
    </source>
</reference>
<organism evidence="1">
    <name type="scientific">Puccinia triticina (isolate 1-1 / race 1 (BBBD))</name>
    <name type="common">Brown leaf rust fungus</name>
    <dbReference type="NCBI Taxonomy" id="630390"/>
    <lineage>
        <taxon>Eukaryota</taxon>
        <taxon>Fungi</taxon>
        <taxon>Dikarya</taxon>
        <taxon>Basidiomycota</taxon>
        <taxon>Pucciniomycotina</taxon>
        <taxon>Pucciniomycetes</taxon>
        <taxon>Pucciniales</taxon>
        <taxon>Pucciniaceae</taxon>
        <taxon>Puccinia</taxon>
    </lineage>
</organism>
<accession>A0A180GWQ6</accession>
<proteinExistence type="predicted"/>
<dbReference type="EnsemblFungi" id="PTTG_07626-t43_1">
    <property type="protein sequence ID" value="PTTG_07626-t43_1-p1"/>
    <property type="gene ID" value="PTTG_07626"/>
</dbReference>
<reference evidence="2" key="4">
    <citation type="submission" date="2025-05" db="UniProtKB">
        <authorList>
            <consortium name="EnsemblFungi"/>
        </authorList>
    </citation>
    <scope>IDENTIFICATION</scope>
    <source>
        <strain evidence="2">isolate 1-1 / race 1 (BBBD)</strain>
    </source>
</reference>
<reference evidence="1" key="2">
    <citation type="submission" date="2016-05" db="EMBL/GenBank/DDBJ databases">
        <title>Comparative analysis highlights variable genome content of wheat rusts and divergence of the mating loci.</title>
        <authorList>
            <person name="Cuomo C.A."/>
            <person name="Bakkeren G."/>
            <person name="Szabo L."/>
            <person name="Khalil H."/>
            <person name="Joly D."/>
            <person name="Goldberg J."/>
            <person name="Young S."/>
            <person name="Zeng Q."/>
            <person name="Fellers J."/>
        </authorList>
    </citation>
    <scope>NUCLEOTIDE SEQUENCE [LARGE SCALE GENOMIC DNA]</scope>
    <source>
        <strain evidence="1">1-1 BBBD Race 1</strain>
    </source>
</reference>
<gene>
    <name evidence="1" type="ORF">PTTG_07626</name>
</gene>
<evidence type="ECO:0000313" key="1">
    <source>
        <dbReference type="EMBL" id="OAV97257.1"/>
    </source>
</evidence>
<dbReference type="EMBL" id="ADAS02000014">
    <property type="protein sequence ID" value="OAV97257.1"/>
    <property type="molecule type" value="Genomic_DNA"/>
</dbReference>
<dbReference type="EnsemblFungi" id="PTTG_07626-t43_2">
    <property type="protein sequence ID" value="PTTG_07626-t43_2-p1"/>
    <property type="gene ID" value="PTTG_07626"/>
</dbReference>
<dbReference type="EMBL" id="ADAS02000014">
    <property type="protein sequence ID" value="OAV97256.1"/>
    <property type="molecule type" value="Genomic_DNA"/>
</dbReference>
<dbReference type="Proteomes" id="UP000005240">
    <property type="component" value="Unassembled WGS sequence"/>
</dbReference>
<keyword evidence="3" id="KW-1185">Reference proteome</keyword>